<dbReference type="OMA" id="VPWEHMI"/>
<dbReference type="AlphaFoldDB" id="G0S0Q2"/>
<name>G0S0Q2_CHATD</name>
<organism evidence="2">
    <name type="scientific">Chaetomium thermophilum (strain DSM 1495 / CBS 144.50 / IMI 039719)</name>
    <name type="common">Thermochaetoides thermophila</name>
    <dbReference type="NCBI Taxonomy" id="759272"/>
    <lineage>
        <taxon>Eukaryota</taxon>
        <taxon>Fungi</taxon>
        <taxon>Dikarya</taxon>
        <taxon>Ascomycota</taxon>
        <taxon>Pezizomycotina</taxon>
        <taxon>Sordariomycetes</taxon>
        <taxon>Sordariomycetidae</taxon>
        <taxon>Sordariales</taxon>
        <taxon>Chaetomiaceae</taxon>
        <taxon>Thermochaetoides</taxon>
    </lineage>
</organism>
<gene>
    <name evidence="1" type="ORF">CTHT_0010830</name>
</gene>
<proteinExistence type="predicted"/>
<dbReference type="HOGENOM" id="CLU_190852_0_0_1"/>
<dbReference type="OrthoDB" id="3700495at2759"/>
<protein>
    <submittedName>
        <fullName evidence="1">Uncharacterized protein</fullName>
    </submittedName>
</protein>
<dbReference type="eggNOG" id="ENOG502T682">
    <property type="taxonomic scope" value="Eukaryota"/>
</dbReference>
<evidence type="ECO:0000313" key="1">
    <source>
        <dbReference type="EMBL" id="EGS22612.1"/>
    </source>
</evidence>
<sequence length="72" mass="8681">MCNFIQREYDCGHFRWIASKWCRAYTITHKRCPPDVTHFECVDTICGDCKAKQRPPVPWENLIMRHNNRWGL</sequence>
<dbReference type="EMBL" id="GL988039">
    <property type="protein sequence ID" value="EGS22612.1"/>
    <property type="molecule type" value="Genomic_DNA"/>
</dbReference>
<dbReference type="Proteomes" id="UP000008066">
    <property type="component" value="Unassembled WGS sequence"/>
</dbReference>
<evidence type="ECO:0000313" key="2">
    <source>
        <dbReference type="Proteomes" id="UP000008066"/>
    </source>
</evidence>
<dbReference type="RefSeq" id="XP_006691604.1">
    <property type="nucleotide sequence ID" value="XM_006691541.1"/>
</dbReference>
<reference evidence="1 2" key="1">
    <citation type="journal article" date="2011" name="Cell">
        <title>Insight into structure and assembly of the nuclear pore complex by utilizing the genome of a eukaryotic thermophile.</title>
        <authorList>
            <person name="Amlacher S."/>
            <person name="Sarges P."/>
            <person name="Flemming D."/>
            <person name="van Noort V."/>
            <person name="Kunze R."/>
            <person name="Devos D.P."/>
            <person name="Arumugam M."/>
            <person name="Bork P."/>
            <person name="Hurt E."/>
        </authorList>
    </citation>
    <scope>NUCLEOTIDE SEQUENCE [LARGE SCALE GENOMIC DNA]</scope>
    <source>
        <strain evidence="2">DSM 1495 / CBS 144.50 / IMI 039719</strain>
    </source>
</reference>
<accession>G0S0Q2</accession>
<dbReference type="KEGG" id="cthr:CTHT_0010830"/>
<dbReference type="GeneID" id="18255121"/>
<keyword evidence="2" id="KW-1185">Reference proteome</keyword>